<evidence type="ECO:0000259" key="9">
    <source>
        <dbReference type="PROSITE" id="PS50011"/>
    </source>
</evidence>
<evidence type="ECO:0000256" key="4">
    <source>
        <dbReference type="ARBA" id="ARBA00022741"/>
    </source>
</evidence>
<dbReference type="PROSITE" id="PS50011">
    <property type="entry name" value="PROTEIN_KINASE_DOM"/>
    <property type="match status" value="1"/>
</dbReference>
<protein>
    <recommendedName>
        <fullName evidence="1">non-specific serine/threonine protein kinase</fullName>
        <ecNumber evidence="1">2.7.11.1</ecNumber>
    </recommendedName>
</protein>
<dbReference type="EC" id="2.7.11.1" evidence="1"/>
<dbReference type="AlphaFoldDB" id="A0A9W9R8U1"/>
<dbReference type="GO" id="GO:0050684">
    <property type="term" value="P:regulation of mRNA processing"/>
    <property type="evidence" value="ECO:0007669"/>
    <property type="project" value="TreeGrafter"/>
</dbReference>
<dbReference type="PANTHER" id="PTHR47634">
    <property type="entry name" value="PROTEIN KINASE DOMAIN-CONTAINING PROTEIN-RELATED"/>
    <property type="match status" value="1"/>
</dbReference>
<dbReference type="GO" id="GO:0005524">
    <property type="term" value="F:ATP binding"/>
    <property type="evidence" value="ECO:0007669"/>
    <property type="project" value="UniProtKB-KW"/>
</dbReference>
<comment type="catalytic activity">
    <reaction evidence="7">
        <text>L-threonyl-[protein] + ATP = O-phospho-L-threonyl-[protein] + ADP + H(+)</text>
        <dbReference type="Rhea" id="RHEA:46608"/>
        <dbReference type="Rhea" id="RHEA-COMP:11060"/>
        <dbReference type="Rhea" id="RHEA-COMP:11605"/>
        <dbReference type="ChEBI" id="CHEBI:15378"/>
        <dbReference type="ChEBI" id="CHEBI:30013"/>
        <dbReference type="ChEBI" id="CHEBI:30616"/>
        <dbReference type="ChEBI" id="CHEBI:61977"/>
        <dbReference type="ChEBI" id="CHEBI:456216"/>
        <dbReference type="EC" id="2.7.11.1"/>
    </reaction>
</comment>
<keyword evidence="2" id="KW-0723">Serine/threonine-protein kinase</keyword>
<dbReference type="InterPro" id="IPR000719">
    <property type="entry name" value="Prot_kinase_dom"/>
</dbReference>
<accession>A0A9W9R8U1</accession>
<proteinExistence type="predicted"/>
<evidence type="ECO:0000313" key="10">
    <source>
        <dbReference type="EMBL" id="KAJ5352948.1"/>
    </source>
</evidence>
<dbReference type="InterPro" id="IPR011009">
    <property type="entry name" value="Kinase-like_dom_sf"/>
</dbReference>
<organism evidence="10 11">
    <name type="scientific">Penicillium brevicompactum</name>
    <dbReference type="NCBI Taxonomy" id="5074"/>
    <lineage>
        <taxon>Eukaryota</taxon>
        <taxon>Fungi</taxon>
        <taxon>Dikarya</taxon>
        <taxon>Ascomycota</taxon>
        <taxon>Pezizomycotina</taxon>
        <taxon>Eurotiomycetes</taxon>
        <taxon>Eurotiomycetidae</taxon>
        <taxon>Eurotiales</taxon>
        <taxon>Aspergillaceae</taxon>
        <taxon>Penicillium</taxon>
    </lineage>
</organism>
<evidence type="ECO:0000313" key="11">
    <source>
        <dbReference type="Proteomes" id="UP001147695"/>
    </source>
</evidence>
<dbReference type="Proteomes" id="UP001147695">
    <property type="component" value="Unassembled WGS sequence"/>
</dbReference>
<dbReference type="Gene3D" id="3.30.200.20">
    <property type="entry name" value="Phosphorylase Kinase, domain 1"/>
    <property type="match status" value="1"/>
</dbReference>
<dbReference type="Pfam" id="PF00069">
    <property type="entry name" value="Pkinase"/>
    <property type="match status" value="1"/>
</dbReference>
<evidence type="ECO:0000256" key="8">
    <source>
        <dbReference type="ARBA" id="ARBA00048679"/>
    </source>
</evidence>
<dbReference type="SUPFAM" id="SSF56112">
    <property type="entry name" value="Protein kinase-like (PK-like)"/>
    <property type="match status" value="1"/>
</dbReference>
<keyword evidence="3" id="KW-0808">Transferase</keyword>
<feature type="domain" description="Protein kinase" evidence="9">
    <location>
        <begin position="89"/>
        <end position="444"/>
    </location>
</feature>
<dbReference type="Gene3D" id="1.10.510.10">
    <property type="entry name" value="Transferase(Phosphotransferase) domain 1"/>
    <property type="match status" value="1"/>
</dbReference>
<dbReference type="GO" id="GO:0005737">
    <property type="term" value="C:cytoplasm"/>
    <property type="evidence" value="ECO:0007669"/>
    <property type="project" value="TreeGrafter"/>
</dbReference>
<evidence type="ECO:0000256" key="1">
    <source>
        <dbReference type="ARBA" id="ARBA00012513"/>
    </source>
</evidence>
<gene>
    <name evidence="10" type="ORF">N7452_001922</name>
</gene>
<evidence type="ECO:0000256" key="7">
    <source>
        <dbReference type="ARBA" id="ARBA00047899"/>
    </source>
</evidence>
<reference evidence="10" key="2">
    <citation type="journal article" date="2023" name="IMA Fungus">
        <title>Comparative genomic study of the Penicillium genus elucidates a diverse pangenome and 15 lateral gene transfer events.</title>
        <authorList>
            <person name="Petersen C."/>
            <person name="Sorensen T."/>
            <person name="Nielsen M.R."/>
            <person name="Sondergaard T.E."/>
            <person name="Sorensen J.L."/>
            <person name="Fitzpatrick D.A."/>
            <person name="Frisvad J.C."/>
            <person name="Nielsen K.L."/>
        </authorList>
    </citation>
    <scope>NUCLEOTIDE SEQUENCE</scope>
    <source>
        <strain evidence="10">IBT 35673</strain>
    </source>
</reference>
<sequence length="450" mass="51029">MVVKIRLFNRLTLLPSSRPTCHLKIASSHTRSGKRAIVDVCSPLQPRVFPRSGWNIIDPSIKVEEESIPSYKSENFYPARIGEVLNCRYQLVGKLGYGSSATVWLCRDLINTASKTAAREINVYDHLRTIKSSHAGQLCLRPLIEAFQTPSPDGHGTHDCLVHPPLGISLDQLTSLLPDGVMSSAMIRTTIRNILAALDFLHTEARVIHTDLQPNNILLGIKDDSILSQFEQAEFEAPVPRKPLEDRTIYLSRPLPISYGTPVLCDLGEARLGIDQQQGDIMPDLYRAPEVILGMSWDSKVDIWNVGMVIWDLFEHRHLFRARNSARKLDDGYHLAEMQAVLGSPPAEFLARSERRCLFWDKNGLCKLFFLGVLYMIWLNHKSLTFAPGGWKGAPSIPDNDLHTLEERLSGEEKDDFLRFLRRMLCWLPEERASAKDLLFDPWLMHGLFK</sequence>
<dbReference type="GO" id="GO:0000245">
    <property type="term" value="P:spliceosomal complex assembly"/>
    <property type="evidence" value="ECO:0007669"/>
    <property type="project" value="TreeGrafter"/>
</dbReference>
<evidence type="ECO:0000256" key="6">
    <source>
        <dbReference type="ARBA" id="ARBA00022840"/>
    </source>
</evidence>
<evidence type="ECO:0000256" key="3">
    <source>
        <dbReference type="ARBA" id="ARBA00022679"/>
    </source>
</evidence>
<keyword evidence="5" id="KW-0418">Kinase</keyword>
<dbReference type="GO" id="GO:0005634">
    <property type="term" value="C:nucleus"/>
    <property type="evidence" value="ECO:0007669"/>
    <property type="project" value="TreeGrafter"/>
</dbReference>
<evidence type="ECO:0000256" key="2">
    <source>
        <dbReference type="ARBA" id="ARBA00022527"/>
    </source>
</evidence>
<name>A0A9W9R8U1_PENBR</name>
<dbReference type="PANTHER" id="PTHR47634:SF9">
    <property type="entry name" value="PROTEIN KINASE DOMAIN-CONTAINING PROTEIN-RELATED"/>
    <property type="match status" value="1"/>
</dbReference>
<evidence type="ECO:0000256" key="5">
    <source>
        <dbReference type="ARBA" id="ARBA00022777"/>
    </source>
</evidence>
<keyword evidence="4" id="KW-0547">Nucleotide-binding</keyword>
<comment type="caution">
    <text evidence="10">The sequence shown here is derived from an EMBL/GenBank/DDBJ whole genome shotgun (WGS) entry which is preliminary data.</text>
</comment>
<dbReference type="SMART" id="SM00220">
    <property type="entry name" value="S_TKc"/>
    <property type="match status" value="1"/>
</dbReference>
<dbReference type="InterPro" id="IPR051334">
    <property type="entry name" value="SRPK"/>
</dbReference>
<keyword evidence="6" id="KW-0067">ATP-binding</keyword>
<reference evidence="10" key="1">
    <citation type="submission" date="2022-12" db="EMBL/GenBank/DDBJ databases">
        <authorList>
            <person name="Petersen C."/>
        </authorList>
    </citation>
    <scope>NUCLEOTIDE SEQUENCE</scope>
    <source>
        <strain evidence="10">IBT 35673</strain>
    </source>
</reference>
<dbReference type="EMBL" id="JAPZBQ010000001">
    <property type="protein sequence ID" value="KAJ5352948.1"/>
    <property type="molecule type" value="Genomic_DNA"/>
</dbReference>
<comment type="catalytic activity">
    <reaction evidence="8">
        <text>L-seryl-[protein] + ATP = O-phospho-L-seryl-[protein] + ADP + H(+)</text>
        <dbReference type="Rhea" id="RHEA:17989"/>
        <dbReference type="Rhea" id="RHEA-COMP:9863"/>
        <dbReference type="Rhea" id="RHEA-COMP:11604"/>
        <dbReference type="ChEBI" id="CHEBI:15378"/>
        <dbReference type="ChEBI" id="CHEBI:29999"/>
        <dbReference type="ChEBI" id="CHEBI:30616"/>
        <dbReference type="ChEBI" id="CHEBI:83421"/>
        <dbReference type="ChEBI" id="CHEBI:456216"/>
        <dbReference type="EC" id="2.7.11.1"/>
    </reaction>
</comment>
<dbReference type="GO" id="GO:0004674">
    <property type="term" value="F:protein serine/threonine kinase activity"/>
    <property type="evidence" value="ECO:0007669"/>
    <property type="project" value="UniProtKB-KW"/>
</dbReference>